<dbReference type="Gene3D" id="1.10.3230.30">
    <property type="entry name" value="Phage gp6-like head-tail connector protein"/>
    <property type="match status" value="1"/>
</dbReference>
<organism evidence="1 2">
    <name type="scientific">Amycolatopsis deserti</name>
    <dbReference type="NCBI Taxonomy" id="185696"/>
    <lineage>
        <taxon>Bacteria</taxon>
        <taxon>Bacillati</taxon>
        <taxon>Actinomycetota</taxon>
        <taxon>Actinomycetes</taxon>
        <taxon>Pseudonocardiales</taxon>
        <taxon>Pseudonocardiaceae</taxon>
        <taxon>Amycolatopsis</taxon>
    </lineage>
</organism>
<protein>
    <recommendedName>
        <fullName evidence="3">Phage gp6-like head-tail connector protein</fullName>
    </recommendedName>
</protein>
<comment type="caution">
    <text evidence="1">The sequence shown here is derived from an EMBL/GenBank/DDBJ whole genome shotgun (WGS) entry which is preliminary data.</text>
</comment>
<reference evidence="2" key="1">
    <citation type="journal article" date="2019" name="Int. J. Syst. Evol. Microbiol.">
        <title>The Global Catalogue of Microorganisms (GCM) 10K type strain sequencing project: providing services to taxonomists for standard genome sequencing and annotation.</title>
        <authorList>
            <consortium name="The Broad Institute Genomics Platform"/>
            <consortium name="The Broad Institute Genome Sequencing Center for Infectious Disease"/>
            <person name="Wu L."/>
            <person name="Ma J."/>
        </authorList>
    </citation>
    <scope>NUCLEOTIDE SEQUENCE [LARGE SCALE GENOMIC DNA]</scope>
    <source>
        <strain evidence="2">CGMCC 4.7677</strain>
    </source>
</reference>
<evidence type="ECO:0000313" key="1">
    <source>
        <dbReference type="EMBL" id="GHF30800.1"/>
    </source>
</evidence>
<name>A0ABQ3JJU4_9PSEU</name>
<proteinExistence type="predicted"/>
<gene>
    <name evidence="1" type="ORF">GCM10017786_75900</name>
</gene>
<evidence type="ECO:0008006" key="3">
    <source>
        <dbReference type="Google" id="ProtNLM"/>
    </source>
</evidence>
<dbReference type="RefSeq" id="WP_191249501.1">
    <property type="nucleotide sequence ID" value="NZ_BNAU01000018.1"/>
</dbReference>
<dbReference type="EMBL" id="BNAU01000018">
    <property type="protein sequence ID" value="GHF30800.1"/>
    <property type="molecule type" value="Genomic_DNA"/>
</dbReference>
<accession>A0ABQ3JJU4</accession>
<keyword evidence="2" id="KW-1185">Reference proteome</keyword>
<sequence>MAWQPDYASAAELAEYVRGDDTVDGDELAVAVSAASRAIDEFTHRQFGQTETTEQRFYTARWSAYRDTWLVRIDDVMVVPTEVATDPGDDTWTAVANPRMLPRNAAAEGRPWTELQLPSTIGSIAVDGVRVTARFGWAAVPATIKQATLLQASRLFARRDSPFGVAGSPDVGSELRLLAKLDPDVQVMVAAYRRDPKRVG</sequence>
<dbReference type="Proteomes" id="UP000605897">
    <property type="component" value="Unassembled WGS sequence"/>
</dbReference>
<evidence type="ECO:0000313" key="2">
    <source>
        <dbReference type="Proteomes" id="UP000605897"/>
    </source>
</evidence>